<comment type="cofactor">
    <cofactor evidence="6">
        <name>Mg(2+)</name>
        <dbReference type="ChEBI" id="CHEBI:18420"/>
    </cofactor>
    <text evidence="6">Binds 1 Mg(2+) ion per trimer.</text>
</comment>
<dbReference type="OrthoDB" id="350602at2"/>
<keyword evidence="2" id="KW-0762">Sugar transport</keyword>
<evidence type="ECO:0000256" key="4">
    <source>
        <dbReference type="ARBA" id="ARBA00022683"/>
    </source>
</evidence>
<gene>
    <name evidence="8" type="ORF">DS831_07680</name>
</gene>
<feature type="modified residue" description="Phosphohistidine; by HPr" evidence="7">
    <location>
        <position position="75"/>
    </location>
</feature>
<dbReference type="Pfam" id="PF02255">
    <property type="entry name" value="PTS_IIA"/>
    <property type="match status" value="1"/>
</dbReference>
<dbReference type="AlphaFoldDB" id="A0A3R6VJ77"/>
<feature type="active site" description="Tele-phosphohistidine intermediate" evidence="5">
    <location>
        <position position="75"/>
    </location>
</feature>
<keyword evidence="1" id="KW-0813">Transport</keyword>
<dbReference type="RefSeq" id="WP_118902266.1">
    <property type="nucleotide sequence ID" value="NZ_QOCR01000004.1"/>
</dbReference>
<organism evidence="8 9">
    <name type="scientific">Bombilactobacillus bombi</name>
    <dbReference type="NCBI Taxonomy" id="1303590"/>
    <lineage>
        <taxon>Bacteria</taxon>
        <taxon>Bacillati</taxon>
        <taxon>Bacillota</taxon>
        <taxon>Bacilli</taxon>
        <taxon>Lactobacillales</taxon>
        <taxon>Lactobacillaceae</taxon>
        <taxon>Bombilactobacillus</taxon>
    </lineage>
</organism>
<dbReference type="GO" id="GO:0016740">
    <property type="term" value="F:transferase activity"/>
    <property type="evidence" value="ECO:0007669"/>
    <property type="project" value="UniProtKB-KW"/>
</dbReference>
<keyword evidence="9" id="KW-1185">Reference proteome</keyword>
<evidence type="ECO:0000313" key="8">
    <source>
        <dbReference type="EMBL" id="RHW50031.1"/>
    </source>
</evidence>
<evidence type="ECO:0000256" key="5">
    <source>
        <dbReference type="PIRSR" id="PIRSR000699-1"/>
    </source>
</evidence>
<dbReference type="CDD" id="cd00215">
    <property type="entry name" value="PTS_IIA_lac"/>
    <property type="match status" value="1"/>
</dbReference>
<dbReference type="InterPro" id="IPR036542">
    <property type="entry name" value="PTS_IIA_lac/cel_sf"/>
</dbReference>
<dbReference type="Proteomes" id="UP000284109">
    <property type="component" value="Unassembled WGS sequence"/>
</dbReference>
<evidence type="ECO:0000256" key="6">
    <source>
        <dbReference type="PIRSR" id="PIRSR000699-2"/>
    </source>
</evidence>
<dbReference type="PROSITE" id="PS51095">
    <property type="entry name" value="PTS_EIIA_TYPE_3"/>
    <property type="match status" value="1"/>
</dbReference>
<evidence type="ECO:0000256" key="7">
    <source>
        <dbReference type="PROSITE-ProRule" id="PRU00418"/>
    </source>
</evidence>
<evidence type="ECO:0000256" key="2">
    <source>
        <dbReference type="ARBA" id="ARBA00022597"/>
    </source>
</evidence>
<reference evidence="8 9" key="1">
    <citation type="submission" date="2018-07" db="EMBL/GenBank/DDBJ databases">
        <title>Genome sequences of six Lactobacillus spp. isolated from bumble bee guts.</title>
        <authorList>
            <person name="Motta E.V.S."/>
            <person name="Moran N.A."/>
        </authorList>
    </citation>
    <scope>NUCLEOTIDE SEQUENCE [LARGE SCALE GENOMIC DNA]</scope>
    <source>
        <strain evidence="8 9">BI-1.1</strain>
    </source>
</reference>
<evidence type="ECO:0000313" key="9">
    <source>
        <dbReference type="Proteomes" id="UP000284109"/>
    </source>
</evidence>
<dbReference type="GO" id="GO:0046872">
    <property type="term" value="F:metal ion binding"/>
    <property type="evidence" value="ECO:0007669"/>
    <property type="project" value="UniProtKB-KW"/>
</dbReference>
<dbReference type="SUPFAM" id="SSF46973">
    <property type="entry name" value="Enzyme IIa from lactose specific PTS, IIa-lac"/>
    <property type="match status" value="1"/>
</dbReference>
<evidence type="ECO:0000256" key="3">
    <source>
        <dbReference type="ARBA" id="ARBA00022679"/>
    </source>
</evidence>
<keyword evidence="6" id="KW-0460">Magnesium</keyword>
<dbReference type="PIRSF" id="PIRSF000699">
    <property type="entry name" value="PTS_IILac_III"/>
    <property type="match status" value="1"/>
</dbReference>
<dbReference type="GO" id="GO:0009401">
    <property type="term" value="P:phosphoenolpyruvate-dependent sugar phosphotransferase system"/>
    <property type="evidence" value="ECO:0007669"/>
    <property type="project" value="UniProtKB-KW"/>
</dbReference>
<sequence length="102" mass="11313">MDDEQVVMQLISLGGSARSASIEAIREARKQNFGESSNLMKQAKEELTNAHNVQTKMLQNEVNGNTKETTLLMVHAQDHLMNAMTVNDLAKEIIDNLKEGSN</sequence>
<proteinExistence type="predicted"/>
<dbReference type="PANTHER" id="PTHR34382">
    <property type="entry name" value="PTS SYSTEM N,N'-DIACETYLCHITOBIOSE-SPECIFIC EIIA COMPONENT"/>
    <property type="match status" value="1"/>
</dbReference>
<name>A0A3R6VJ77_9LACO</name>
<keyword evidence="4" id="KW-0598">Phosphotransferase system</keyword>
<protein>
    <submittedName>
        <fullName evidence="8">PTS lactose/cellobiose transporter subunit IIA</fullName>
    </submittedName>
</protein>
<dbReference type="EMBL" id="QOCR01000004">
    <property type="protein sequence ID" value="RHW50031.1"/>
    <property type="molecule type" value="Genomic_DNA"/>
</dbReference>
<dbReference type="Gene3D" id="1.20.58.80">
    <property type="entry name" value="Phosphotransferase system, lactose/cellobiose-type IIA subunit"/>
    <property type="match status" value="1"/>
</dbReference>
<dbReference type="PANTHER" id="PTHR34382:SF7">
    <property type="entry name" value="PTS SYSTEM N,N'-DIACETYLCHITOBIOSE-SPECIFIC EIIA COMPONENT"/>
    <property type="match status" value="1"/>
</dbReference>
<evidence type="ECO:0000256" key="1">
    <source>
        <dbReference type="ARBA" id="ARBA00022448"/>
    </source>
</evidence>
<dbReference type="InterPro" id="IPR003188">
    <property type="entry name" value="PTS_IIA_lac/cel"/>
</dbReference>
<accession>A0A3R6VJ77</accession>
<comment type="caution">
    <text evidence="8">The sequence shown here is derived from an EMBL/GenBank/DDBJ whole genome shotgun (WGS) entry which is preliminary data.</text>
</comment>
<keyword evidence="6" id="KW-0479">Metal-binding</keyword>
<keyword evidence="3" id="KW-0808">Transferase</keyword>
<feature type="binding site" evidence="6">
    <location>
        <position position="78"/>
    </location>
    <ligand>
        <name>Mg(2+)</name>
        <dbReference type="ChEBI" id="CHEBI:18420"/>
        <note>ligand shared between all trimeric partners</note>
    </ligand>
</feature>